<dbReference type="Gene3D" id="2.20.70.10">
    <property type="match status" value="1"/>
</dbReference>
<evidence type="ECO:0000313" key="3">
    <source>
        <dbReference type="EMBL" id="KAJ9151652.1"/>
    </source>
</evidence>
<protein>
    <recommendedName>
        <fullName evidence="2">WW domain-containing protein</fullName>
    </recommendedName>
</protein>
<sequence length="241" mass="26499">MSFFKKLSNELDGVMPGSRNREEEGYTGRGDVYPLQQADGEPYSSLPYQAPPPKEQRPAPVYSPPSDKPPIPAGWVPQWDEHYQRWFYHDTTTGRSQWEAPGYILPRPLMPGEEGDYRDGAGGYHAYAGGTEHSDKQKSGHGGILLGAAGGLAAGALLSNALHDDADDNYRSYPQGPPVQAPAYADSVGSSDRESLEEARQEYAEALDDARSSSASSDDRERLEEAREEYYSEEEEAYGSD</sequence>
<evidence type="ECO:0000256" key="1">
    <source>
        <dbReference type="SAM" id="MobiDB-lite"/>
    </source>
</evidence>
<dbReference type="AlphaFoldDB" id="A0AA38VU99"/>
<feature type="region of interest" description="Disordered" evidence="1">
    <location>
        <begin position="110"/>
        <end position="146"/>
    </location>
</feature>
<comment type="caution">
    <text evidence="3">The sequence shown here is derived from an EMBL/GenBank/DDBJ whole genome shotgun (WGS) entry which is preliminary data.</text>
</comment>
<gene>
    <name evidence="3" type="ORF">NKR19_g4785</name>
</gene>
<feature type="compositionally biased region" description="Basic and acidic residues" evidence="1">
    <location>
        <begin position="191"/>
        <end position="230"/>
    </location>
</feature>
<feature type="region of interest" description="Disordered" evidence="1">
    <location>
        <begin position="165"/>
        <end position="241"/>
    </location>
</feature>
<accession>A0AA38VU99</accession>
<dbReference type="CDD" id="cd00201">
    <property type="entry name" value="WW"/>
    <property type="match status" value="1"/>
</dbReference>
<reference evidence="3" key="1">
    <citation type="submission" date="2022-07" db="EMBL/GenBank/DDBJ databases">
        <title>Fungi with potential for degradation of polypropylene.</title>
        <authorList>
            <person name="Gostincar C."/>
        </authorList>
    </citation>
    <scope>NUCLEOTIDE SEQUENCE</scope>
    <source>
        <strain evidence="3">EXF-13287</strain>
    </source>
</reference>
<dbReference type="InterPro" id="IPR001202">
    <property type="entry name" value="WW_dom"/>
</dbReference>
<feature type="region of interest" description="Disordered" evidence="1">
    <location>
        <begin position="1"/>
        <end position="76"/>
    </location>
</feature>
<proteinExistence type="predicted"/>
<feature type="compositionally biased region" description="Pro residues" evidence="1">
    <location>
        <begin position="61"/>
        <end position="72"/>
    </location>
</feature>
<dbReference type="EMBL" id="JANBVN010000061">
    <property type="protein sequence ID" value="KAJ9151652.1"/>
    <property type="molecule type" value="Genomic_DNA"/>
</dbReference>
<dbReference type="Proteomes" id="UP001174691">
    <property type="component" value="Unassembled WGS sequence"/>
</dbReference>
<dbReference type="Pfam" id="PF00397">
    <property type="entry name" value="WW"/>
    <property type="match status" value="1"/>
</dbReference>
<dbReference type="PROSITE" id="PS50020">
    <property type="entry name" value="WW_DOMAIN_2"/>
    <property type="match status" value="1"/>
</dbReference>
<keyword evidence="4" id="KW-1185">Reference proteome</keyword>
<feature type="compositionally biased region" description="Acidic residues" evidence="1">
    <location>
        <begin position="231"/>
        <end position="241"/>
    </location>
</feature>
<organism evidence="3 4">
    <name type="scientific">Coniochaeta hoffmannii</name>
    <dbReference type="NCBI Taxonomy" id="91930"/>
    <lineage>
        <taxon>Eukaryota</taxon>
        <taxon>Fungi</taxon>
        <taxon>Dikarya</taxon>
        <taxon>Ascomycota</taxon>
        <taxon>Pezizomycotina</taxon>
        <taxon>Sordariomycetes</taxon>
        <taxon>Sordariomycetidae</taxon>
        <taxon>Coniochaetales</taxon>
        <taxon>Coniochaetaceae</taxon>
        <taxon>Coniochaeta</taxon>
    </lineage>
</organism>
<evidence type="ECO:0000259" key="2">
    <source>
        <dbReference type="PROSITE" id="PS50020"/>
    </source>
</evidence>
<dbReference type="InterPro" id="IPR036020">
    <property type="entry name" value="WW_dom_sf"/>
</dbReference>
<name>A0AA38VU99_9PEZI</name>
<evidence type="ECO:0000313" key="4">
    <source>
        <dbReference type="Proteomes" id="UP001174691"/>
    </source>
</evidence>
<dbReference type="SMART" id="SM00456">
    <property type="entry name" value="WW"/>
    <property type="match status" value="1"/>
</dbReference>
<dbReference type="SUPFAM" id="SSF51045">
    <property type="entry name" value="WW domain"/>
    <property type="match status" value="1"/>
</dbReference>
<feature type="domain" description="WW" evidence="2">
    <location>
        <begin position="69"/>
        <end position="103"/>
    </location>
</feature>